<feature type="region of interest" description="Disordered" evidence="1">
    <location>
        <begin position="888"/>
        <end position="917"/>
    </location>
</feature>
<sequence>MKFAVTLLSTILFGSVMGDHNATDAPETLCVKYTKAVFGEDSADNQLALMEAVVNLAVLGDADLGVPGILAEEGGLAPFFTGEAGNTTNRGDMAVSVNFLDGAGDLPTPDPSSNTAMLLSHLYQFFGALLGCTAPGFPAYQGDPDMYRVHKFMELDEIQMGYFNSQVAMAAAALGVAEDDVATIGMVLDSLFNVRCAPPLTADSGVPSFMVGTQPSICVASSCRVADDSACPEAETGPPTTESPSMPMEEDTICVKYTKAVFGEDSADNQLALMEAVVNLAVLGDADLDVPGILAEEGGLAPFFTGEAGNTTNRGDMAVSVNFLDGAGDLPNPDPSSNTAMLLSHLYQFFGALLGCTAPGFPAYQGDPDMYRVHKFMELDEIQMGYFNSQVAMAAAALGVAEDDVATIGMVLDSMFNVRCAPPLTTDSGVPSFMVGTQPSICVASSCRVADDSACPEAETIPPTTESPSMPMEEDTICIKYTKAIFGEDSADNQLALMEAVVNLAVLGDADLDVPGILAEEGGLAPFFTGEAGNTTNRGDMAVSVNFLDGAGDLPTPDPSSNTAMLLSHLYQFFGALLGCTAPGFPAYQGDPDMYRVHKFMELDEIQMGYFNSQVALAANALGVGLGDVVEIRKVLDSLFNIQCAPLVMANSGLPAILVGTNPSICIASSCVVAARSACPGEEAPATLCVKYTKAVFGEDSADNQLALMEAVVNLAVLGDADLGVPGILAEEGGLAPFFTGEAGNTTNRGDMAVSVNFLDGAGDLPTPDPSSNTAMLLSHLYQFFGALLGCTAPGFPAYQGDPDMYRVHKFMELDEIQMGYFNSQVAMAAAALGVAEDDVATIGMVLDSLFNVRCTPPLTADSGVPSFMVGTQPSICVESTCRVANDSACPPEEVDSNDGNVTDSGDDPTGDSSSESRNGILGSIFGAVFAVFISAI</sequence>
<dbReference type="OrthoDB" id="2110578at2759"/>
<accession>A0A9K3PFB5</accession>
<protein>
    <submittedName>
        <fullName evidence="3">Bacterial-like globin</fullName>
    </submittedName>
</protein>
<keyword evidence="2" id="KW-0732">Signal</keyword>
<feature type="signal peptide" evidence="2">
    <location>
        <begin position="1"/>
        <end position="18"/>
    </location>
</feature>
<organism evidence="3 4">
    <name type="scientific">Nitzschia inconspicua</name>
    <dbReference type="NCBI Taxonomy" id="303405"/>
    <lineage>
        <taxon>Eukaryota</taxon>
        <taxon>Sar</taxon>
        <taxon>Stramenopiles</taxon>
        <taxon>Ochrophyta</taxon>
        <taxon>Bacillariophyta</taxon>
        <taxon>Bacillariophyceae</taxon>
        <taxon>Bacillariophycidae</taxon>
        <taxon>Bacillariales</taxon>
        <taxon>Bacillariaceae</taxon>
        <taxon>Nitzschia</taxon>
    </lineage>
</organism>
<dbReference type="Proteomes" id="UP000693970">
    <property type="component" value="Unassembled WGS sequence"/>
</dbReference>
<gene>
    <name evidence="3" type="ORF">IV203_032332</name>
</gene>
<dbReference type="AlphaFoldDB" id="A0A9K3PFB5"/>
<comment type="caution">
    <text evidence="3">The sequence shown here is derived from an EMBL/GenBank/DDBJ whole genome shotgun (WGS) entry which is preliminary data.</text>
</comment>
<reference evidence="3" key="2">
    <citation type="submission" date="2021-04" db="EMBL/GenBank/DDBJ databases">
        <authorList>
            <person name="Podell S."/>
        </authorList>
    </citation>
    <scope>NUCLEOTIDE SEQUENCE</scope>
    <source>
        <strain evidence="3">Hildebrandi</strain>
    </source>
</reference>
<reference evidence="3" key="1">
    <citation type="journal article" date="2021" name="Sci. Rep.">
        <title>Diploid genomic architecture of Nitzschia inconspicua, an elite biomass production diatom.</title>
        <authorList>
            <person name="Oliver A."/>
            <person name="Podell S."/>
            <person name="Pinowska A."/>
            <person name="Traller J.C."/>
            <person name="Smith S.R."/>
            <person name="McClure R."/>
            <person name="Beliaev A."/>
            <person name="Bohutskyi P."/>
            <person name="Hill E.A."/>
            <person name="Rabines A."/>
            <person name="Zheng H."/>
            <person name="Allen L.Z."/>
            <person name="Kuo A."/>
            <person name="Grigoriev I.V."/>
            <person name="Allen A.E."/>
            <person name="Hazlebeck D."/>
            <person name="Allen E.E."/>
        </authorList>
    </citation>
    <scope>NUCLEOTIDE SEQUENCE</scope>
    <source>
        <strain evidence="3">Hildebrandi</strain>
    </source>
</reference>
<feature type="chain" id="PRO_5039916836" evidence="2">
    <location>
        <begin position="19"/>
        <end position="937"/>
    </location>
</feature>
<keyword evidence="4" id="KW-1185">Reference proteome</keyword>
<proteinExistence type="predicted"/>
<evidence type="ECO:0000313" key="4">
    <source>
        <dbReference type="Proteomes" id="UP000693970"/>
    </source>
</evidence>
<name>A0A9K3PFB5_9STRA</name>
<evidence type="ECO:0000313" key="3">
    <source>
        <dbReference type="EMBL" id="KAG7344801.1"/>
    </source>
</evidence>
<evidence type="ECO:0000256" key="1">
    <source>
        <dbReference type="SAM" id="MobiDB-lite"/>
    </source>
</evidence>
<evidence type="ECO:0000256" key="2">
    <source>
        <dbReference type="SAM" id="SignalP"/>
    </source>
</evidence>
<dbReference type="EMBL" id="JAGRRH010000022">
    <property type="protein sequence ID" value="KAG7344801.1"/>
    <property type="molecule type" value="Genomic_DNA"/>
</dbReference>